<dbReference type="EMBL" id="JAVDTS010000003">
    <property type="protein sequence ID" value="MDR6837758.1"/>
    <property type="molecule type" value="Genomic_DNA"/>
</dbReference>
<proteinExistence type="predicted"/>
<dbReference type="AlphaFoldDB" id="A0AAJ2F2B7"/>
<evidence type="ECO:0000313" key="2">
    <source>
        <dbReference type="EMBL" id="MDR6768212.1"/>
    </source>
</evidence>
<protein>
    <recommendedName>
        <fullName evidence="1">DUF6671 domain-containing protein</fullName>
    </recommendedName>
</protein>
<keyword evidence="4" id="KW-1185">Reference proteome</keyword>
<evidence type="ECO:0000313" key="5">
    <source>
        <dbReference type="Proteomes" id="UP001253458"/>
    </source>
</evidence>
<dbReference type="InterPro" id="IPR046612">
    <property type="entry name" value="DUF6671"/>
</dbReference>
<feature type="domain" description="DUF6671" evidence="1">
    <location>
        <begin position="68"/>
        <end position="284"/>
    </location>
</feature>
<reference evidence="2 4" key="1">
    <citation type="submission" date="2023-07" db="EMBL/GenBank/DDBJ databases">
        <title>Sorghum-associated microbial communities from plants grown in Nebraska, USA.</title>
        <authorList>
            <person name="Schachtman D."/>
        </authorList>
    </citation>
    <scope>NUCLEOTIDE SEQUENCE</scope>
    <source>
        <strain evidence="3 4">BE105</strain>
        <strain evidence="2">BE69</strain>
    </source>
</reference>
<evidence type="ECO:0000313" key="3">
    <source>
        <dbReference type="EMBL" id="MDR6837758.1"/>
    </source>
</evidence>
<evidence type="ECO:0000313" key="4">
    <source>
        <dbReference type="Proteomes" id="UP001249076"/>
    </source>
</evidence>
<gene>
    <name evidence="2" type="ORF">J2W88_003514</name>
    <name evidence="3" type="ORF">J2W93_002596</name>
</gene>
<dbReference type="RefSeq" id="WP_209818060.1">
    <property type="nucleotide sequence ID" value="NZ_JAVDTL010000005.1"/>
</dbReference>
<accession>A0AAJ2F2B7</accession>
<evidence type="ECO:0000259" key="1">
    <source>
        <dbReference type="Pfam" id="PF20376"/>
    </source>
</evidence>
<dbReference type="EMBL" id="JAVDTL010000005">
    <property type="protein sequence ID" value="MDR6768212.1"/>
    <property type="molecule type" value="Genomic_DNA"/>
</dbReference>
<organism evidence="2 5">
    <name type="scientific">Acidovorax delafieldii</name>
    <name type="common">Pseudomonas delafieldii</name>
    <dbReference type="NCBI Taxonomy" id="47920"/>
    <lineage>
        <taxon>Bacteria</taxon>
        <taxon>Pseudomonadati</taxon>
        <taxon>Pseudomonadota</taxon>
        <taxon>Betaproteobacteria</taxon>
        <taxon>Burkholderiales</taxon>
        <taxon>Comamonadaceae</taxon>
        <taxon>Acidovorax</taxon>
    </lineage>
</organism>
<name>A0AAJ2F2B7_ACIDE</name>
<comment type="caution">
    <text evidence="2">The sequence shown here is derived from an EMBL/GenBank/DDBJ whole genome shotgun (WGS) entry which is preliminary data.</text>
</comment>
<dbReference type="Proteomes" id="UP001249076">
    <property type="component" value="Unassembled WGS sequence"/>
</dbReference>
<sequence>MHPSARPYADRHIALLTQHGKERVIGPALEPGLGCTIEHVSGFDTDLLGTFTRETARAGSQLDAARRKARKGMELSGLDAGLASEGSFGPDPFTGMVPWNVELIAWLDDRLGIEVVGMAQGPARSGHLLSDDWSAVEAFAQREGFPQHQLVLRPESQDDTRMHKGIADWDRLRHCFDACQAQASNRQVFVETDLRAFANPTRMRLIEQAAQDLLQRLQSSCPACNTPGYWVTERVPGLACSACGRPTASCRAEVWSCPRCEYQSRVSKATQALTDPRHCAHCNP</sequence>
<dbReference type="Proteomes" id="UP001253458">
    <property type="component" value="Unassembled WGS sequence"/>
</dbReference>
<dbReference type="Pfam" id="PF20376">
    <property type="entry name" value="DUF6671"/>
    <property type="match status" value="1"/>
</dbReference>